<keyword evidence="1" id="KW-0863">Zinc-finger</keyword>
<dbReference type="Pfam" id="PF14291">
    <property type="entry name" value="DUF4371"/>
    <property type="match status" value="1"/>
</dbReference>
<dbReference type="InterPro" id="IPR036875">
    <property type="entry name" value="Znf_CCHC_sf"/>
</dbReference>
<gene>
    <name evidence="4" type="ORF">Tci_040858</name>
</gene>
<keyword evidence="1" id="KW-0479">Metal-binding</keyword>
<dbReference type="PANTHER" id="PTHR45749">
    <property type="match status" value="1"/>
</dbReference>
<reference evidence="4" key="1">
    <citation type="journal article" date="2019" name="Sci. Rep.">
        <title>Draft genome of Tanacetum cinerariifolium, the natural source of mosquito coil.</title>
        <authorList>
            <person name="Yamashiro T."/>
            <person name="Shiraishi A."/>
            <person name="Satake H."/>
            <person name="Nakayama K."/>
        </authorList>
    </citation>
    <scope>NUCLEOTIDE SEQUENCE</scope>
</reference>
<dbReference type="Pfam" id="PF00098">
    <property type="entry name" value="zf-CCHC"/>
    <property type="match status" value="3"/>
</dbReference>
<feature type="region of interest" description="Disordered" evidence="2">
    <location>
        <begin position="145"/>
        <end position="168"/>
    </location>
</feature>
<protein>
    <submittedName>
        <fullName evidence="4">Zinc finger MYM-type protein 1-like</fullName>
    </submittedName>
</protein>
<dbReference type="InterPro" id="IPR025398">
    <property type="entry name" value="DUF4371"/>
</dbReference>
<feature type="compositionally biased region" description="Basic and acidic residues" evidence="2">
    <location>
        <begin position="145"/>
        <end position="156"/>
    </location>
</feature>
<dbReference type="Pfam" id="PF03732">
    <property type="entry name" value="Retrotrans_gag"/>
    <property type="match status" value="1"/>
</dbReference>
<dbReference type="Gene3D" id="4.10.60.10">
    <property type="entry name" value="Zinc finger, CCHC-type"/>
    <property type="match status" value="2"/>
</dbReference>
<comment type="caution">
    <text evidence="4">The sequence shown here is derived from an EMBL/GenBank/DDBJ whole genome shotgun (WGS) entry which is preliminary data.</text>
</comment>
<proteinExistence type="predicted"/>
<sequence length="561" mass="63660">MIDCLSTAETDTVIHTVETDIMKLVVEIECFDMSFDEFDKETRSSDGLQPKQADLSCVHALNGPHLHDIHVSLTPERIALSARVVIDKLEWEIIRSVLHRGIGETANAYDLHAWEVNEIVSKGIQDHQDIVKSHQHTIAELQKRMEEKEPINERKSGQAKANASSGNDHNKCYRCRKSGHVARDCDIDYCNVCHKSGHKASNCSNNVGCYKCGKIGHMSWDCKPVWNEGRCGGVCYYCGLRGYKSVCSLCGETGHLGKDCWIGINLDKNMIGFRDVYGIPETIPEPIPKPRPIPSSPDGIDLGTLPWDSPERSSIFSYDVNIRDEIRRKYLRNGACQLRGHKFPKRTIGTKVRSFVAKILFGNKDGNDAFVTDGFNSWSQKYGMSNHQSEGESREYHIRLKISVETCRFLLKAGLPFSAHDEKKYYFNRGLFLELYDLLSNQNEETMKVVARTPLNCTLKSLGIQKDNVNVFQKSGVDNEDVNEHIKKFLEIVDLFHIHDVTEDQLMLRVFPMSLTGAASRWLRNEPAGSIDTWETLKKKLLSKYCPPARIAKKMEEINNF</sequence>
<evidence type="ECO:0000313" key="4">
    <source>
        <dbReference type="EMBL" id="GEU68880.1"/>
    </source>
</evidence>
<dbReference type="PROSITE" id="PS50158">
    <property type="entry name" value="ZF_CCHC"/>
    <property type="match status" value="3"/>
</dbReference>
<dbReference type="PANTHER" id="PTHR45749:SF37">
    <property type="entry name" value="OS05G0311600 PROTEIN"/>
    <property type="match status" value="1"/>
</dbReference>
<dbReference type="EMBL" id="BKCJ010005832">
    <property type="protein sequence ID" value="GEU68880.1"/>
    <property type="molecule type" value="Genomic_DNA"/>
</dbReference>
<feature type="domain" description="CCHC-type" evidence="3">
    <location>
        <begin position="209"/>
        <end position="223"/>
    </location>
</feature>
<feature type="domain" description="CCHC-type" evidence="3">
    <location>
        <begin position="247"/>
        <end position="260"/>
    </location>
</feature>
<dbReference type="SUPFAM" id="SSF57756">
    <property type="entry name" value="Retrovirus zinc finger-like domains"/>
    <property type="match status" value="2"/>
</dbReference>
<dbReference type="AlphaFoldDB" id="A0A6L2M5H1"/>
<dbReference type="GO" id="GO:0008270">
    <property type="term" value="F:zinc ion binding"/>
    <property type="evidence" value="ECO:0007669"/>
    <property type="project" value="UniProtKB-KW"/>
</dbReference>
<keyword evidence="1" id="KW-0862">Zinc</keyword>
<organism evidence="4">
    <name type="scientific">Tanacetum cinerariifolium</name>
    <name type="common">Dalmatian daisy</name>
    <name type="synonym">Chrysanthemum cinerariifolium</name>
    <dbReference type="NCBI Taxonomy" id="118510"/>
    <lineage>
        <taxon>Eukaryota</taxon>
        <taxon>Viridiplantae</taxon>
        <taxon>Streptophyta</taxon>
        <taxon>Embryophyta</taxon>
        <taxon>Tracheophyta</taxon>
        <taxon>Spermatophyta</taxon>
        <taxon>Magnoliopsida</taxon>
        <taxon>eudicotyledons</taxon>
        <taxon>Gunneridae</taxon>
        <taxon>Pentapetalae</taxon>
        <taxon>asterids</taxon>
        <taxon>campanulids</taxon>
        <taxon>Asterales</taxon>
        <taxon>Asteraceae</taxon>
        <taxon>Asteroideae</taxon>
        <taxon>Anthemideae</taxon>
        <taxon>Anthemidinae</taxon>
        <taxon>Tanacetum</taxon>
    </lineage>
</organism>
<feature type="domain" description="CCHC-type" evidence="3">
    <location>
        <begin position="171"/>
        <end position="185"/>
    </location>
</feature>
<evidence type="ECO:0000256" key="1">
    <source>
        <dbReference type="PROSITE-ProRule" id="PRU00047"/>
    </source>
</evidence>
<dbReference type="SMART" id="SM00343">
    <property type="entry name" value="ZnF_C2HC"/>
    <property type="match status" value="4"/>
</dbReference>
<dbReference type="InterPro" id="IPR005162">
    <property type="entry name" value="Retrotrans_gag_dom"/>
</dbReference>
<name>A0A6L2M5H1_TANCI</name>
<evidence type="ECO:0000259" key="3">
    <source>
        <dbReference type="PROSITE" id="PS50158"/>
    </source>
</evidence>
<accession>A0A6L2M5H1</accession>
<dbReference type="InterPro" id="IPR001878">
    <property type="entry name" value="Znf_CCHC"/>
</dbReference>
<evidence type="ECO:0000256" key="2">
    <source>
        <dbReference type="SAM" id="MobiDB-lite"/>
    </source>
</evidence>
<dbReference type="GO" id="GO:0003676">
    <property type="term" value="F:nucleic acid binding"/>
    <property type="evidence" value="ECO:0007669"/>
    <property type="project" value="InterPro"/>
</dbReference>